<organism evidence="2 3">
    <name type="scientific">Gulo gulo</name>
    <name type="common">Wolverine</name>
    <name type="synonym">Gluton</name>
    <dbReference type="NCBI Taxonomy" id="48420"/>
    <lineage>
        <taxon>Eukaryota</taxon>
        <taxon>Metazoa</taxon>
        <taxon>Chordata</taxon>
        <taxon>Craniata</taxon>
        <taxon>Vertebrata</taxon>
        <taxon>Euteleostomi</taxon>
        <taxon>Mammalia</taxon>
        <taxon>Eutheria</taxon>
        <taxon>Laurasiatheria</taxon>
        <taxon>Carnivora</taxon>
        <taxon>Caniformia</taxon>
        <taxon>Musteloidea</taxon>
        <taxon>Mustelidae</taxon>
        <taxon>Guloninae</taxon>
        <taxon>Gulo</taxon>
    </lineage>
</organism>
<dbReference type="EMBL" id="CYRY02025109">
    <property type="protein sequence ID" value="VCW98308.1"/>
    <property type="molecule type" value="Genomic_DNA"/>
</dbReference>
<name>A0A9X9LWT6_GULGU</name>
<comment type="caution">
    <text evidence="2">The sequence shown here is derived from an EMBL/GenBank/DDBJ whole genome shotgun (WGS) entry which is preliminary data.</text>
</comment>
<dbReference type="AlphaFoldDB" id="A0A9X9LWT6"/>
<protein>
    <submittedName>
        <fullName evidence="2">Uncharacterized protein</fullName>
    </submittedName>
</protein>
<sequence length="92" mass="10061">RLVLPSGTAGADLRGASDSVRTGGATWPALRCGTVPVSAGSLILQIFIYSSTAFIDCYLCDRNSARCFRYSTEQKRNSLLSWYLHCRGPDNK</sequence>
<accession>A0A9X9LWT6</accession>
<feature type="non-terminal residue" evidence="2">
    <location>
        <position position="92"/>
    </location>
</feature>
<evidence type="ECO:0000313" key="2">
    <source>
        <dbReference type="EMBL" id="VCW98308.1"/>
    </source>
</evidence>
<keyword evidence="3" id="KW-1185">Reference proteome</keyword>
<evidence type="ECO:0000313" key="3">
    <source>
        <dbReference type="Proteomes" id="UP000269945"/>
    </source>
</evidence>
<gene>
    <name evidence="2" type="ORF">BN2614_LOCUS1</name>
</gene>
<proteinExistence type="predicted"/>
<dbReference type="Proteomes" id="UP000269945">
    <property type="component" value="Unassembled WGS sequence"/>
</dbReference>
<evidence type="ECO:0000256" key="1">
    <source>
        <dbReference type="SAM" id="MobiDB-lite"/>
    </source>
</evidence>
<feature type="region of interest" description="Disordered" evidence="1">
    <location>
        <begin position="1"/>
        <end position="23"/>
    </location>
</feature>
<reference evidence="2 3" key="1">
    <citation type="submission" date="2018-10" db="EMBL/GenBank/DDBJ databases">
        <authorList>
            <person name="Ekblom R."/>
            <person name="Jareborg N."/>
        </authorList>
    </citation>
    <scope>NUCLEOTIDE SEQUENCE [LARGE SCALE GENOMIC DNA]</scope>
    <source>
        <tissue evidence="2">Muscle</tissue>
    </source>
</reference>